<protein>
    <submittedName>
        <fullName evidence="13">RIP metalloprotease RseP</fullName>
    </submittedName>
</protein>
<comment type="cofactor">
    <cofactor evidence="1">
        <name>Zn(2+)</name>
        <dbReference type="ChEBI" id="CHEBI:29105"/>
    </cofactor>
</comment>
<dbReference type="InterPro" id="IPR036034">
    <property type="entry name" value="PDZ_sf"/>
</dbReference>
<evidence type="ECO:0000259" key="12">
    <source>
        <dbReference type="SMART" id="SM00228"/>
    </source>
</evidence>
<feature type="transmembrane region" description="Helical" evidence="11">
    <location>
        <begin position="92"/>
        <end position="114"/>
    </location>
</feature>
<dbReference type="InterPro" id="IPR004387">
    <property type="entry name" value="Pept_M50_Zn"/>
</dbReference>
<dbReference type="PANTHER" id="PTHR42837">
    <property type="entry name" value="REGULATOR OF SIGMA-E PROTEASE RSEP"/>
    <property type="match status" value="1"/>
</dbReference>
<dbReference type="CDD" id="cd06163">
    <property type="entry name" value="S2P-M50_PDZ_RseP-like"/>
    <property type="match status" value="1"/>
</dbReference>
<evidence type="ECO:0000256" key="4">
    <source>
        <dbReference type="ARBA" id="ARBA00022670"/>
    </source>
</evidence>
<keyword evidence="9 13" id="KW-0482">Metalloprotease</keyword>
<reference evidence="13 14" key="1">
    <citation type="submission" date="2018-10" db="EMBL/GenBank/DDBJ databases">
        <title>Anaerotruncus faecis sp. nov., isolated from human feces.</title>
        <authorList>
            <person name="Wang Y.-J."/>
        </authorList>
    </citation>
    <scope>NUCLEOTIDE SEQUENCE [LARGE SCALE GENOMIC DNA]</scope>
    <source>
        <strain evidence="13 14">22A2-44</strain>
    </source>
</reference>
<name>A0A498CQK2_9FIRM</name>
<comment type="subcellular location">
    <subcellularLocation>
        <location evidence="2">Membrane</location>
        <topology evidence="2">Multi-pass membrane protein</topology>
    </subcellularLocation>
</comment>
<accession>A0A498CQK2</accession>
<gene>
    <name evidence="13" type="ORF">D4A47_00700</name>
</gene>
<dbReference type="GO" id="GO:0016020">
    <property type="term" value="C:membrane"/>
    <property type="evidence" value="ECO:0007669"/>
    <property type="project" value="UniProtKB-SubCell"/>
</dbReference>
<evidence type="ECO:0000256" key="5">
    <source>
        <dbReference type="ARBA" id="ARBA00022692"/>
    </source>
</evidence>
<feature type="transmembrane region" description="Helical" evidence="11">
    <location>
        <begin position="269"/>
        <end position="290"/>
    </location>
</feature>
<dbReference type="RefSeq" id="WP_121585632.1">
    <property type="nucleotide sequence ID" value="NZ_RCHT01000001.1"/>
</dbReference>
<dbReference type="SUPFAM" id="SSF50156">
    <property type="entry name" value="PDZ domain-like"/>
    <property type="match status" value="1"/>
</dbReference>
<evidence type="ECO:0000256" key="3">
    <source>
        <dbReference type="ARBA" id="ARBA00007931"/>
    </source>
</evidence>
<dbReference type="SMART" id="SM00228">
    <property type="entry name" value="PDZ"/>
    <property type="match status" value="1"/>
</dbReference>
<evidence type="ECO:0000256" key="8">
    <source>
        <dbReference type="ARBA" id="ARBA00022989"/>
    </source>
</evidence>
<keyword evidence="7" id="KW-0862">Zinc</keyword>
<dbReference type="GO" id="GO:0004222">
    <property type="term" value="F:metalloendopeptidase activity"/>
    <property type="evidence" value="ECO:0007669"/>
    <property type="project" value="InterPro"/>
</dbReference>
<evidence type="ECO:0000256" key="1">
    <source>
        <dbReference type="ARBA" id="ARBA00001947"/>
    </source>
</evidence>
<evidence type="ECO:0000313" key="13">
    <source>
        <dbReference type="EMBL" id="RLL14535.1"/>
    </source>
</evidence>
<proteinExistence type="inferred from homology"/>
<dbReference type="GO" id="GO:0006508">
    <property type="term" value="P:proteolysis"/>
    <property type="evidence" value="ECO:0007669"/>
    <property type="project" value="UniProtKB-KW"/>
</dbReference>
<dbReference type="InterPro" id="IPR008915">
    <property type="entry name" value="Peptidase_M50"/>
</dbReference>
<dbReference type="Proteomes" id="UP000276301">
    <property type="component" value="Unassembled WGS sequence"/>
</dbReference>
<keyword evidence="8 11" id="KW-1133">Transmembrane helix</keyword>
<dbReference type="EMBL" id="RCHT01000001">
    <property type="protein sequence ID" value="RLL14535.1"/>
    <property type="molecule type" value="Genomic_DNA"/>
</dbReference>
<dbReference type="PANTHER" id="PTHR42837:SF2">
    <property type="entry name" value="MEMBRANE METALLOPROTEASE ARASP2, CHLOROPLASTIC-RELATED"/>
    <property type="match status" value="1"/>
</dbReference>
<comment type="caution">
    <text evidence="13">The sequence shown here is derived from an EMBL/GenBank/DDBJ whole genome shotgun (WGS) entry which is preliminary data.</text>
</comment>
<keyword evidence="4 13" id="KW-0645">Protease</keyword>
<comment type="similarity">
    <text evidence="3">Belongs to the peptidase M50B family.</text>
</comment>
<feature type="domain" description="PDZ" evidence="12">
    <location>
        <begin position="103"/>
        <end position="178"/>
    </location>
</feature>
<organism evidence="13 14">
    <name type="scientific">Anaerotruncus massiliensis</name>
    <name type="common">ex Liu et al. 2021</name>
    <dbReference type="NCBI Taxonomy" id="2321404"/>
    <lineage>
        <taxon>Bacteria</taxon>
        <taxon>Bacillati</taxon>
        <taxon>Bacillota</taxon>
        <taxon>Clostridia</taxon>
        <taxon>Eubacteriales</taxon>
        <taxon>Oscillospiraceae</taxon>
        <taxon>Anaerotruncus</taxon>
    </lineage>
</organism>
<evidence type="ECO:0000256" key="7">
    <source>
        <dbReference type="ARBA" id="ARBA00022833"/>
    </source>
</evidence>
<evidence type="ECO:0000256" key="11">
    <source>
        <dbReference type="SAM" id="Phobius"/>
    </source>
</evidence>
<dbReference type="AlphaFoldDB" id="A0A498CQK2"/>
<keyword evidence="10 11" id="KW-0472">Membrane</keyword>
<evidence type="ECO:0000256" key="2">
    <source>
        <dbReference type="ARBA" id="ARBA00004141"/>
    </source>
</evidence>
<keyword evidence="6" id="KW-0378">Hydrolase</keyword>
<evidence type="ECO:0000256" key="6">
    <source>
        <dbReference type="ARBA" id="ARBA00022801"/>
    </source>
</evidence>
<evidence type="ECO:0000256" key="10">
    <source>
        <dbReference type="ARBA" id="ARBA00023136"/>
    </source>
</evidence>
<evidence type="ECO:0000313" key="14">
    <source>
        <dbReference type="Proteomes" id="UP000276301"/>
    </source>
</evidence>
<dbReference type="Pfam" id="PF02163">
    <property type="entry name" value="Peptidase_M50"/>
    <property type="match status" value="1"/>
</dbReference>
<keyword evidence="5 11" id="KW-0812">Transmembrane</keyword>
<dbReference type="InterPro" id="IPR001478">
    <property type="entry name" value="PDZ"/>
</dbReference>
<keyword evidence="14" id="KW-1185">Reference proteome</keyword>
<feature type="transmembrane region" description="Helical" evidence="11">
    <location>
        <begin position="316"/>
        <end position="338"/>
    </location>
</feature>
<sequence length="341" mass="37515">MSIVFQVVVAVFVFGLLIFIHELGHFTVGKLSGMRVNEFALGMGPAIWSTQRGETKYALRALPIGGYVAVEGEDEDSSDPRAYCNVRLWKRILFVCAGALMNLLLGFVILSILVGMRQSLPTTVVGGFHEGAQSNARLQAGDRILRVNGSRVFTSNDISFSMVSDKDGVVTFTVLRGGEKLELRDIDFGMQVMEDGTKVINLDFYVDSAPKTFWSSVQYTILWMFSIVRQVWMSFINLITGNFTLAELSGPVGVSTVIGQASMAGIKTLLLLVGFITVNIGVFNLLPVPALDGGRLLFLLIELVIRRPVNPKYEGIIHTAGFVLLMGLMLVVTFNDILRFF</sequence>
<evidence type="ECO:0000256" key="9">
    <source>
        <dbReference type="ARBA" id="ARBA00023049"/>
    </source>
</evidence>
<dbReference type="Gene3D" id="2.30.42.10">
    <property type="match status" value="1"/>
</dbReference>
<feature type="transmembrane region" description="Helical" evidence="11">
    <location>
        <begin position="7"/>
        <end position="28"/>
    </location>
</feature>